<evidence type="ECO:0000313" key="3">
    <source>
        <dbReference type="Proteomes" id="UP000298154"/>
    </source>
</evidence>
<dbReference type="RefSeq" id="WP_134555015.1">
    <property type="nucleotide sequence ID" value="NZ_SOHK01000007.1"/>
</dbReference>
<protein>
    <submittedName>
        <fullName evidence="2">Uncharacterized protein</fullName>
    </submittedName>
</protein>
<dbReference type="Proteomes" id="UP000298154">
    <property type="component" value="Unassembled WGS sequence"/>
</dbReference>
<evidence type="ECO:0000313" key="2">
    <source>
        <dbReference type="EMBL" id="TFD68062.1"/>
    </source>
</evidence>
<feature type="transmembrane region" description="Helical" evidence="1">
    <location>
        <begin position="18"/>
        <end position="36"/>
    </location>
</feature>
<organism evidence="2 3">
    <name type="scientific">Cryobacterium ruanii</name>
    <dbReference type="NCBI Taxonomy" id="1259197"/>
    <lineage>
        <taxon>Bacteria</taxon>
        <taxon>Bacillati</taxon>
        <taxon>Actinomycetota</taxon>
        <taxon>Actinomycetes</taxon>
        <taxon>Micrococcales</taxon>
        <taxon>Microbacteriaceae</taxon>
        <taxon>Cryobacterium</taxon>
    </lineage>
</organism>
<evidence type="ECO:0000256" key="1">
    <source>
        <dbReference type="SAM" id="Phobius"/>
    </source>
</evidence>
<sequence>MPRVNYPTARHPAALVRVWVRLILAFGALVGIGAYGTSASFTDASYVAASFATGTIDLTVAGSSGVFAQGRPAELGLTQLTAVGMYPGGPAGIAELRLHNNGQIAMNLSTIVFTTTNSGGVANDAGTTALGQIARLKVVQYSGAQVCDDALVAGDGTLPLSATISTGLPTLAAGTTVTYCLKVNIPGTVTDAPRAALNVDMRLHVLVTSVQV</sequence>
<keyword evidence="1" id="KW-0812">Transmembrane</keyword>
<keyword evidence="3" id="KW-1185">Reference proteome</keyword>
<comment type="caution">
    <text evidence="2">The sequence shown here is derived from an EMBL/GenBank/DDBJ whole genome shotgun (WGS) entry which is preliminary data.</text>
</comment>
<dbReference type="EMBL" id="SOHK01000007">
    <property type="protein sequence ID" value="TFD68062.1"/>
    <property type="molecule type" value="Genomic_DNA"/>
</dbReference>
<reference evidence="2 3" key="1">
    <citation type="submission" date="2019-03" db="EMBL/GenBank/DDBJ databases">
        <title>Genomics of glacier-inhabiting Cryobacterium strains.</title>
        <authorList>
            <person name="Liu Q."/>
            <person name="Xin Y.-H."/>
        </authorList>
    </citation>
    <scope>NUCLEOTIDE SEQUENCE [LARGE SCALE GENOMIC DNA]</scope>
    <source>
        <strain evidence="2 3">Sr36</strain>
    </source>
</reference>
<dbReference type="AlphaFoldDB" id="A0A4R9AS19"/>
<accession>A0A4R9AS19</accession>
<keyword evidence="1" id="KW-1133">Transmembrane helix</keyword>
<proteinExistence type="predicted"/>
<dbReference type="OrthoDB" id="5185903at2"/>
<keyword evidence="1" id="KW-0472">Membrane</keyword>
<gene>
    <name evidence="2" type="ORF">E3T47_05640</name>
</gene>
<name>A0A4R9AS19_9MICO</name>